<keyword evidence="2" id="KW-1185">Reference proteome</keyword>
<gene>
    <name evidence="1" type="ORF">L0635_16630</name>
</gene>
<comment type="caution">
    <text evidence="1">The sequence shown here is derived from an EMBL/GenBank/DDBJ whole genome shotgun (WGS) entry which is preliminary data.</text>
</comment>
<evidence type="ECO:0000313" key="1">
    <source>
        <dbReference type="EMBL" id="MCZ0928702.1"/>
    </source>
</evidence>
<organism evidence="1 2">
    <name type="scientific">Vreelandella janggokensis</name>
    <dbReference type="NCBI Taxonomy" id="370767"/>
    <lineage>
        <taxon>Bacteria</taxon>
        <taxon>Pseudomonadati</taxon>
        <taxon>Pseudomonadota</taxon>
        <taxon>Gammaproteobacteria</taxon>
        <taxon>Oceanospirillales</taxon>
        <taxon>Halomonadaceae</taxon>
        <taxon>Vreelandella</taxon>
    </lineage>
</organism>
<protein>
    <submittedName>
        <fullName evidence="1">DUF262 domain-containing protein</fullName>
    </submittedName>
</protein>
<dbReference type="Proteomes" id="UP001321125">
    <property type="component" value="Unassembled WGS sequence"/>
</dbReference>
<dbReference type="EMBL" id="JAKNQU010000007">
    <property type="protein sequence ID" value="MCZ0928702.1"/>
    <property type="molecule type" value="Genomic_DNA"/>
</dbReference>
<evidence type="ECO:0000313" key="2">
    <source>
        <dbReference type="Proteomes" id="UP001321125"/>
    </source>
</evidence>
<reference evidence="1 2" key="1">
    <citation type="submission" date="2022-02" db="EMBL/GenBank/DDBJ databases">
        <title>Study of halophilic communities from a Mexican lake.</title>
        <authorList>
            <person name="Hernandez-Soto L.M."/>
            <person name="Martinez-Abarca F."/>
            <person name="Ramirez-Saad H.C."/>
            <person name="Aguirre-Garrido J.F."/>
        </authorList>
    </citation>
    <scope>NUCLEOTIDE SEQUENCE [LARGE SCALE GENOMIC DNA]</scope>
    <source>
        <strain evidence="1 2">Hjan13</strain>
    </source>
</reference>
<name>A0ABT4J0G6_9GAMM</name>
<sequence length="38" mass="4411">MRSSTFLDQIEIGLTALPDFQRGYVWNRDQVQGLVRSI</sequence>
<accession>A0ABT4J0G6</accession>
<proteinExistence type="predicted"/>